<comment type="caution">
    <text evidence="2">The sequence shown here is derived from an EMBL/GenBank/DDBJ whole genome shotgun (WGS) entry which is preliminary data.</text>
</comment>
<organism evidence="2 3">
    <name type="scientific">Malus domestica</name>
    <name type="common">Apple</name>
    <name type="synonym">Pyrus malus</name>
    <dbReference type="NCBI Taxonomy" id="3750"/>
    <lineage>
        <taxon>Eukaryota</taxon>
        <taxon>Viridiplantae</taxon>
        <taxon>Streptophyta</taxon>
        <taxon>Embryophyta</taxon>
        <taxon>Tracheophyta</taxon>
        <taxon>Spermatophyta</taxon>
        <taxon>Magnoliopsida</taxon>
        <taxon>eudicotyledons</taxon>
        <taxon>Gunneridae</taxon>
        <taxon>Pentapetalae</taxon>
        <taxon>rosids</taxon>
        <taxon>fabids</taxon>
        <taxon>Rosales</taxon>
        <taxon>Rosaceae</taxon>
        <taxon>Amygdaloideae</taxon>
        <taxon>Maleae</taxon>
        <taxon>Malus</taxon>
    </lineage>
</organism>
<dbReference type="InterPro" id="IPR036514">
    <property type="entry name" value="SGNH_hydro_sf"/>
</dbReference>
<dbReference type="CDD" id="cd01837">
    <property type="entry name" value="SGNH_plant_lipase_like"/>
    <property type="match status" value="1"/>
</dbReference>
<dbReference type="GO" id="GO:0005576">
    <property type="term" value="C:extracellular region"/>
    <property type="evidence" value="ECO:0007669"/>
    <property type="project" value="TreeGrafter"/>
</dbReference>
<comment type="similarity">
    <text evidence="1">Belongs to the 'GDSL' lipolytic enzyme family.</text>
</comment>
<name>A0A498KGV7_MALDO</name>
<dbReference type="PANTHER" id="PTHR45642:SF95">
    <property type="entry name" value="GDSL-LIKE LIPASE_ACYLHYDROLASE FAMILY PROTEIN, EXPRESSED"/>
    <property type="match status" value="1"/>
</dbReference>
<evidence type="ECO:0000256" key="1">
    <source>
        <dbReference type="ARBA" id="ARBA00008668"/>
    </source>
</evidence>
<gene>
    <name evidence="2" type="ORF">DVH24_018463</name>
</gene>
<dbReference type="PANTHER" id="PTHR45642">
    <property type="entry name" value="GDSL ESTERASE/LIPASE EXL3"/>
    <property type="match status" value="1"/>
</dbReference>
<proteinExistence type="inferred from homology"/>
<evidence type="ECO:0000313" key="3">
    <source>
        <dbReference type="Proteomes" id="UP000290289"/>
    </source>
</evidence>
<dbReference type="GO" id="GO:0016788">
    <property type="term" value="F:hydrolase activity, acting on ester bonds"/>
    <property type="evidence" value="ECO:0007669"/>
    <property type="project" value="InterPro"/>
</dbReference>
<protein>
    <recommendedName>
        <fullName evidence="4">GDSL esterase/lipase EXL3</fullName>
    </recommendedName>
</protein>
<dbReference type="AlphaFoldDB" id="A0A498KGV7"/>
<sequence length="355" mass="39069">MNFLSQKLLPSSKSPLKFPSIVIVLICYCHAAAVKLPNNEKIPALIVFGDSIVDPGNNNNIGTIVKCNFPPYGRDFIGKWPTGRFSNGRVPSDLIAYLDPNLKIEDLLTGVSFASGGSGYDPLTPQIVSVLSLSDQLDLFKNYIRKITAAAGEERAATIVSKSIYIVCIGSDDIANTYLSTPVRRPYYDIPAYTDLMINSASSFLQELYGLGARRIGVINLPAIGCVPSQRTVGGGINRDCSETANQAARLFNSKLSAKIDAFNKRLPEARVVYLDIYYTLLSLIQNPTRYGFEVANKGCCGTGNIEVSVLCTRYSPGTCNDSSKYIFWDSYHPTEKTYEILVPLVFDTQIRKFF</sequence>
<evidence type="ECO:0008006" key="4">
    <source>
        <dbReference type="Google" id="ProtNLM"/>
    </source>
</evidence>
<dbReference type="STRING" id="3750.A0A498KGV7"/>
<reference evidence="2 3" key="1">
    <citation type="submission" date="2018-10" db="EMBL/GenBank/DDBJ databases">
        <title>A high-quality apple genome assembly.</title>
        <authorList>
            <person name="Hu J."/>
        </authorList>
    </citation>
    <scope>NUCLEOTIDE SEQUENCE [LARGE SCALE GENOMIC DNA]</scope>
    <source>
        <strain evidence="3">cv. HFTH1</strain>
        <tissue evidence="2">Young leaf</tissue>
    </source>
</reference>
<evidence type="ECO:0000313" key="2">
    <source>
        <dbReference type="EMBL" id="RXI06421.1"/>
    </source>
</evidence>
<dbReference type="InterPro" id="IPR050592">
    <property type="entry name" value="GDSL_lipolytic_enzyme"/>
</dbReference>
<dbReference type="Gene3D" id="3.40.50.1110">
    <property type="entry name" value="SGNH hydrolase"/>
    <property type="match status" value="1"/>
</dbReference>
<dbReference type="FunFam" id="3.40.50.1110:FF:000003">
    <property type="entry name" value="GDSL esterase/lipase APG"/>
    <property type="match status" value="1"/>
</dbReference>
<dbReference type="Pfam" id="PF00657">
    <property type="entry name" value="Lipase_GDSL"/>
    <property type="match status" value="1"/>
</dbReference>
<dbReference type="InterPro" id="IPR001087">
    <property type="entry name" value="GDSL"/>
</dbReference>
<dbReference type="InterPro" id="IPR035669">
    <property type="entry name" value="SGNH_plant_lipase-like"/>
</dbReference>
<dbReference type="Proteomes" id="UP000290289">
    <property type="component" value="Chromosome 2"/>
</dbReference>
<keyword evidence="3" id="KW-1185">Reference proteome</keyword>
<dbReference type="SUPFAM" id="SSF52266">
    <property type="entry name" value="SGNH hydrolase"/>
    <property type="match status" value="1"/>
</dbReference>
<accession>A0A498KGV7</accession>
<dbReference type="EMBL" id="RDQH01000328">
    <property type="protein sequence ID" value="RXI06421.1"/>
    <property type="molecule type" value="Genomic_DNA"/>
</dbReference>